<evidence type="ECO:0000313" key="2">
    <source>
        <dbReference type="Proteomes" id="UP000298277"/>
    </source>
</evidence>
<gene>
    <name evidence="1" type="ORF">EHQ17_04515</name>
</gene>
<protein>
    <submittedName>
        <fullName evidence="1">Class I SAM-dependent methyltransferase</fullName>
    </submittedName>
</protein>
<comment type="caution">
    <text evidence="1">The sequence shown here is derived from an EMBL/GenBank/DDBJ whole genome shotgun (WGS) entry which is preliminary data.</text>
</comment>
<reference evidence="1" key="1">
    <citation type="journal article" date="2019" name="PLoS Negl. Trop. Dis.">
        <title>Revisiting the worldwide diversity of Leptospira species in the environment.</title>
        <authorList>
            <person name="Vincent A.T."/>
            <person name="Schiettekatte O."/>
            <person name="Bourhy P."/>
            <person name="Veyrier F.J."/>
            <person name="Picardeau M."/>
        </authorList>
    </citation>
    <scope>NUCLEOTIDE SEQUENCE [LARGE SCALE GENOMIC DNA]</scope>
    <source>
        <strain evidence="1">201800299</strain>
    </source>
</reference>
<dbReference type="EMBL" id="RQFA01000024">
    <property type="protein sequence ID" value="TGK36221.1"/>
    <property type="molecule type" value="Genomic_DNA"/>
</dbReference>
<name>A0A5F1YDT0_9LEPT</name>
<dbReference type="Gene3D" id="3.40.50.150">
    <property type="entry name" value="Vaccinia Virus protein VP39"/>
    <property type="match status" value="1"/>
</dbReference>
<proteinExistence type="predicted"/>
<keyword evidence="2" id="KW-1185">Reference proteome</keyword>
<keyword evidence="1" id="KW-0489">Methyltransferase</keyword>
<organism evidence="1 2">
    <name type="scientific">Leptospira gomenensis</name>
    <dbReference type="NCBI Taxonomy" id="2484974"/>
    <lineage>
        <taxon>Bacteria</taxon>
        <taxon>Pseudomonadati</taxon>
        <taxon>Spirochaetota</taxon>
        <taxon>Spirochaetia</taxon>
        <taxon>Leptospirales</taxon>
        <taxon>Leptospiraceae</taxon>
        <taxon>Leptospira</taxon>
    </lineage>
</organism>
<dbReference type="InterPro" id="IPR029063">
    <property type="entry name" value="SAM-dependent_MTases_sf"/>
</dbReference>
<dbReference type="GO" id="GO:0008168">
    <property type="term" value="F:methyltransferase activity"/>
    <property type="evidence" value="ECO:0007669"/>
    <property type="project" value="UniProtKB-KW"/>
</dbReference>
<dbReference type="AlphaFoldDB" id="A0A5F1YDT0"/>
<evidence type="ECO:0000313" key="1">
    <source>
        <dbReference type="EMBL" id="TGK36221.1"/>
    </source>
</evidence>
<sequence>MDKYNAWSERKGYGSSGLHRERDDFFSGRWNYGQDFRNHSKYPGAYALQEIQRIEAMLPNKGKALHLFSGSLPPSELYGRFDVKPEVLGTLAPLDRCGDATELSKHYPEDTFDTVEADPPWNKEHAIKTYKLPLVNKERVMDEVHKILKPGGLLIWKDAYKPRYSRKKWAYIGMIAVDPSTGHIDRSFRFFQKVA</sequence>
<dbReference type="SUPFAM" id="SSF53335">
    <property type="entry name" value="S-adenosyl-L-methionine-dependent methyltransferases"/>
    <property type="match status" value="1"/>
</dbReference>
<dbReference type="OrthoDB" id="337163at2"/>
<dbReference type="GO" id="GO:0032259">
    <property type="term" value="P:methylation"/>
    <property type="evidence" value="ECO:0007669"/>
    <property type="project" value="UniProtKB-KW"/>
</dbReference>
<keyword evidence="1" id="KW-0808">Transferase</keyword>
<dbReference type="Proteomes" id="UP000298277">
    <property type="component" value="Unassembled WGS sequence"/>
</dbReference>
<accession>A0A5F1YDT0</accession>